<feature type="non-terminal residue" evidence="2">
    <location>
        <position position="1"/>
    </location>
</feature>
<dbReference type="EMBL" id="KN827243">
    <property type="protein sequence ID" value="KIK76904.1"/>
    <property type="molecule type" value="Genomic_DNA"/>
</dbReference>
<feature type="region of interest" description="Disordered" evidence="1">
    <location>
        <begin position="112"/>
        <end position="165"/>
    </location>
</feature>
<feature type="compositionally biased region" description="Basic and acidic residues" evidence="1">
    <location>
        <begin position="233"/>
        <end position="254"/>
    </location>
</feature>
<name>A0A0D0D917_9AGAM</name>
<organism evidence="2 3">
    <name type="scientific">Paxillus rubicundulus Ve08.2h10</name>
    <dbReference type="NCBI Taxonomy" id="930991"/>
    <lineage>
        <taxon>Eukaryota</taxon>
        <taxon>Fungi</taxon>
        <taxon>Dikarya</taxon>
        <taxon>Basidiomycota</taxon>
        <taxon>Agaricomycotina</taxon>
        <taxon>Agaricomycetes</taxon>
        <taxon>Agaricomycetidae</taxon>
        <taxon>Boletales</taxon>
        <taxon>Paxilineae</taxon>
        <taxon>Paxillaceae</taxon>
        <taxon>Paxillus</taxon>
    </lineage>
</organism>
<reference evidence="3" key="2">
    <citation type="submission" date="2015-01" db="EMBL/GenBank/DDBJ databases">
        <title>Evolutionary Origins and Diversification of the Mycorrhizal Mutualists.</title>
        <authorList>
            <consortium name="DOE Joint Genome Institute"/>
            <consortium name="Mycorrhizal Genomics Consortium"/>
            <person name="Kohler A."/>
            <person name="Kuo A."/>
            <person name="Nagy L.G."/>
            <person name="Floudas D."/>
            <person name="Copeland A."/>
            <person name="Barry K.W."/>
            <person name="Cichocki N."/>
            <person name="Veneault-Fourrey C."/>
            <person name="LaButti K."/>
            <person name="Lindquist E.A."/>
            <person name="Lipzen A."/>
            <person name="Lundell T."/>
            <person name="Morin E."/>
            <person name="Murat C."/>
            <person name="Riley R."/>
            <person name="Ohm R."/>
            <person name="Sun H."/>
            <person name="Tunlid A."/>
            <person name="Henrissat B."/>
            <person name="Grigoriev I.V."/>
            <person name="Hibbett D.S."/>
            <person name="Martin F."/>
        </authorList>
    </citation>
    <scope>NUCLEOTIDE SEQUENCE [LARGE SCALE GENOMIC DNA]</scope>
    <source>
        <strain evidence="3">Ve08.2h10</strain>
    </source>
</reference>
<evidence type="ECO:0000256" key="1">
    <source>
        <dbReference type="SAM" id="MobiDB-lite"/>
    </source>
</evidence>
<dbReference type="InParanoid" id="A0A0D0D917"/>
<dbReference type="AlphaFoldDB" id="A0A0D0D917"/>
<feature type="compositionally biased region" description="Acidic residues" evidence="1">
    <location>
        <begin position="255"/>
        <end position="287"/>
    </location>
</feature>
<dbReference type="Proteomes" id="UP000054538">
    <property type="component" value="Unassembled WGS sequence"/>
</dbReference>
<feature type="region of interest" description="Disordered" evidence="1">
    <location>
        <begin position="1"/>
        <end position="74"/>
    </location>
</feature>
<dbReference type="OrthoDB" id="10548663at2759"/>
<evidence type="ECO:0008006" key="4">
    <source>
        <dbReference type="Google" id="ProtNLM"/>
    </source>
</evidence>
<feature type="compositionally biased region" description="Polar residues" evidence="1">
    <location>
        <begin position="120"/>
        <end position="135"/>
    </location>
</feature>
<keyword evidence="3" id="KW-1185">Reference proteome</keyword>
<proteinExistence type="predicted"/>
<evidence type="ECO:0000313" key="3">
    <source>
        <dbReference type="Proteomes" id="UP000054538"/>
    </source>
</evidence>
<accession>A0A0D0D917</accession>
<feature type="compositionally biased region" description="Basic and acidic residues" evidence="1">
    <location>
        <begin position="1"/>
        <end position="30"/>
    </location>
</feature>
<gene>
    <name evidence="2" type="ORF">PAXRUDRAFT_168488</name>
</gene>
<evidence type="ECO:0000313" key="2">
    <source>
        <dbReference type="EMBL" id="KIK76904.1"/>
    </source>
</evidence>
<dbReference type="HOGENOM" id="CLU_084540_0_0_1"/>
<reference evidence="2 3" key="1">
    <citation type="submission" date="2014-04" db="EMBL/GenBank/DDBJ databases">
        <authorList>
            <consortium name="DOE Joint Genome Institute"/>
            <person name="Kuo A."/>
            <person name="Kohler A."/>
            <person name="Jargeat P."/>
            <person name="Nagy L.G."/>
            <person name="Floudas D."/>
            <person name="Copeland A."/>
            <person name="Barry K.W."/>
            <person name="Cichocki N."/>
            <person name="Veneault-Fourrey C."/>
            <person name="LaButti K."/>
            <person name="Lindquist E.A."/>
            <person name="Lipzen A."/>
            <person name="Lundell T."/>
            <person name="Morin E."/>
            <person name="Murat C."/>
            <person name="Sun H."/>
            <person name="Tunlid A."/>
            <person name="Henrissat B."/>
            <person name="Grigoriev I.V."/>
            <person name="Hibbett D.S."/>
            <person name="Martin F."/>
            <person name="Nordberg H.P."/>
            <person name="Cantor M.N."/>
            <person name="Hua S.X."/>
        </authorList>
    </citation>
    <scope>NUCLEOTIDE SEQUENCE [LARGE SCALE GENOMIC DNA]</scope>
    <source>
        <strain evidence="2 3">Ve08.2h10</strain>
    </source>
</reference>
<feature type="compositionally biased region" description="Acidic residues" evidence="1">
    <location>
        <begin position="151"/>
        <end position="165"/>
    </location>
</feature>
<protein>
    <recommendedName>
        <fullName evidence="4">Zn(2)-C6 fungal-type domain-containing protein</fullName>
    </recommendedName>
</protein>
<feature type="region of interest" description="Disordered" evidence="1">
    <location>
        <begin position="219"/>
        <end position="287"/>
    </location>
</feature>
<sequence length="287" mass="32144">EEGRKKVEAEVRKQAEEEENRRRAEEERRRVQSQQAEKRKKAPGGTIIQPQEPEQPKVGPSLSRSTGLAGWVAGPQTPCVRCVERKKVCPGVRGDSRGRTCFYCRKSHMPCREPGVRSSLKGTSKQTPIDPTSPQGGKDHKRRRQKSPDYREEESDGEADRLDEEEDNLRVLVEVIVGFSTQYEEERRLTVEYREVLTFELTGIRTAMQTLAKVYVKGSAARQGGLDSGIGVDKPKREGSGSRTKTDPKGKAKEVDEDDDMEVAGEKEDDADEDKDVDVDGEVESLV</sequence>